<dbReference type="Pfam" id="PF09393">
    <property type="entry name" value="DUF2001"/>
    <property type="match status" value="1"/>
</dbReference>
<organism evidence="1 2">
    <name type="scientific">Peptostreptococcus anaerobius</name>
    <dbReference type="NCBI Taxonomy" id="1261"/>
    <lineage>
        <taxon>Bacteria</taxon>
        <taxon>Bacillati</taxon>
        <taxon>Bacillota</taxon>
        <taxon>Clostridia</taxon>
        <taxon>Peptostreptococcales</taxon>
        <taxon>Peptostreptococcaceae</taxon>
        <taxon>Peptostreptococcus</taxon>
    </lineage>
</organism>
<evidence type="ECO:0000313" key="1">
    <source>
        <dbReference type="EMBL" id="SUB61040.1"/>
    </source>
</evidence>
<dbReference type="AlphaFoldDB" id="A0A379CFH5"/>
<dbReference type="InterPro" id="IPR038628">
    <property type="entry name" value="XkdM-like_sf"/>
</dbReference>
<dbReference type="EMBL" id="UGTB01000004">
    <property type="protein sequence ID" value="SUB61040.1"/>
    <property type="molecule type" value="Genomic_DNA"/>
</dbReference>
<dbReference type="RefSeq" id="WP_002845615.1">
    <property type="nucleotide sequence ID" value="NZ_FOVA01000002.1"/>
</dbReference>
<evidence type="ECO:0000313" key="2">
    <source>
        <dbReference type="Proteomes" id="UP000255101"/>
    </source>
</evidence>
<accession>A0A379CFH5</accession>
<sequence length="146" mass="16596">MDYSKMKFSQEKPISGTWGEVWLNGEYVSECKGMQAKIDFDKEKITMPRDYMVGHKIMSAEGKGSVTLFKMTSRMITLISEKFKNGESMEFTIVSKLADPQSYGVERISLEGVIFDDLTLADWKRNEVGETEAPFTFAGYDPMDTI</sequence>
<dbReference type="InterPro" id="IPR018989">
    <property type="entry name" value="DUF2001"/>
</dbReference>
<reference evidence="1 2" key="1">
    <citation type="submission" date="2018-06" db="EMBL/GenBank/DDBJ databases">
        <authorList>
            <consortium name="Pathogen Informatics"/>
            <person name="Doyle S."/>
        </authorList>
    </citation>
    <scope>NUCLEOTIDE SEQUENCE [LARGE SCALE GENOMIC DNA]</scope>
    <source>
        <strain evidence="1 2">NCTC11460</strain>
    </source>
</reference>
<dbReference type="Gene3D" id="2.30.110.40">
    <property type="entry name" value="Phage tail tube protein"/>
    <property type="match status" value="1"/>
</dbReference>
<name>A0A379CFH5_9FIRM</name>
<dbReference type="SUPFAM" id="SSF69279">
    <property type="entry name" value="Phage tail proteins"/>
    <property type="match status" value="1"/>
</dbReference>
<protein>
    <submittedName>
        <fullName evidence="1">Phage-like element PBSX protein xkdM</fullName>
    </submittedName>
</protein>
<dbReference type="Proteomes" id="UP000255101">
    <property type="component" value="Unassembled WGS sequence"/>
</dbReference>
<gene>
    <name evidence="1" type="primary">xkdM</name>
    <name evidence="1" type="ORF">NCTC11460_00957</name>
</gene>
<proteinExistence type="predicted"/>